<keyword evidence="3" id="KW-0808">Transferase</keyword>
<evidence type="ECO:0000256" key="1">
    <source>
        <dbReference type="ARBA" id="ARBA00022723"/>
    </source>
</evidence>
<dbReference type="AlphaFoldDB" id="A0A1F7WZX2"/>
<evidence type="ECO:0000313" key="4">
    <source>
        <dbReference type="Proteomes" id="UP000178735"/>
    </source>
</evidence>
<comment type="caution">
    <text evidence="3">The sequence shown here is derived from an EMBL/GenBank/DDBJ whole genome shotgun (WGS) entry which is preliminary data.</text>
</comment>
<dbReference type="CDD" id="cd08364">
    <property type="entry name" value="FosX"/>
    <property type="match status" value="1"/>
</dbReference>
<dbReference type="PANTHER" id="PTHR36113">
    <property type="entry name" value="LYASE, PUTATIVE-RELATED-RELATED"/>
    <property type="match status" value="1"/>
</dbReference>
<dbReference type="STRING" id="1817813.A2008_09590"/>
<dbReference type="Pfam" id="PF00903">
    <property type="entry name" value="Glyoxalase"/>
    <property type="match status" value="1"/>
</dbReference>
<organism evidence="3 4">
    <name type="scientific">Candidatus Wallbacteria bacterium GWC2_49_35</name>
    <dbReference type="NCBI Taxonomy" id="1817813"/>
    <lineage>
        <taxon>Bacteria</taxon>
        <taxon>Candidatus Walliibacteriota</taxon>
    </lineage>
</organism>
<dbReference type="InterPro" id="IPR051332">
    <property type="entry name" value="Fosfomycin_Res_Enzymes"/>
</dbReference>
<dbReference type="NCBIfam" id="NF000222">
    <property type="entry name" value="FosX"/>
    <property type="match status" value="1"/>
</dbReference>
<gene>
    <name evidence="3" type="ORF">A2008_09590</name>
</gene>
<dbReference type="InterPro" id="IPR037434">
    <property type="entry name" value="FosX"/>
</dbReference>
<accession>A0A1F7WZX2</accession>
<dbReference type="PROSITE" id="PS51819">
    <property type="entry name" value="VOC"/>
    <property type="match status" value="1"/>
</dbReference>
<dbReference type="InterPro" id="IPR029068">
    <property type="entry name" value="Glyas_Bleomycin-R_OHBP_Dase"/>
</dbReference>
<dbReference type="SUPFAM" id="SSF54593">
    <property type="entry name" value="Glyoxalase/Bleomycin resistance protein/Dihydroxybiphenyl dioxygenase"/>
    <property type="match status" value="1"/>
</dbReference>
<keyword evidence="1" id="KW-0479">Metal-binding</keyword>
<name>A0A1F7WZX2_9BACT</name>
<dbReference type="InterPro" id="IPR004360">
    <property type="entry name" value="Glyas_Fos-R_dOase_dom"/>
</dbReference>
<dbReference type="GO" id="GO:0046872">
    <property type="term" value="F:metal ion binding"/>
    <property type="evidence" value="ECO:0007669"/>
    <property type="project" value="UniProtKB-KW"/>
</dbReference>
<dbReference type="Gene3D" id="3.10.180.10">
    <property type="entry name" value="2,3-Dihydroxybiphenyl 1,2-Dioxygenase, domain 1"/>
    <property type="match status" value="1"/>
</dbReference>
<protein>
    <submittedName>
        <fullName evidence="3">FosX/FosE/FosI family fosfomycin resistance thiol transferase</fullName>
    </submittedName>
</protein>
<proteinExistence type="predicted"/>
<dbReference type="GO" id="GO:0016740">
    <property type="term" value="F:transferase activity"/>
    <property type="evidence" value="ECO:0007669"/>
    <property type="project" value="UniProtKB-KW"/>
</dbReference>
<evidence type="ECO:0000313" key="3">
    <source>
        <dbReference type="EMBL" id="OGM08297.1"/>
    </source>
</evidence>
<dbReference type="PANTHER" id="PTHR36113:SF6">
    <property type="entry name" value="FOSFOMYCIN RESISTANCE PROTEIN FOSX"/>
    <property type="match status" value="1"/>
</dbReference>
<dbReference type="EMBL" id="MGFH01000019">
    <property type="protein sequence ID" value="OGM08297.1"/>
    <property type="molecule type" value="Genomic_DNA"/>
</dbReference>
<sequence>MSSAISHITFIVKDIEKTAKLFEFIFGAKVLYSSGRRTFSLSPEIFLSVNGLWIALMQGEPPAERSYTHVAFKVAPADFTEFAGRIKESGAEIKEGRSRISGEADALYFYDYDNHLFEIHSGTVEERLESYEKTSSSPDKP</sequence>
<feature type="domain" description="VOC" evidence="2">
    <location>
        <begin position="4"/>
        <end position="122"/>
    </location>
</feature>
<dbReference type="Proteomes" id="UP000178735">
    <property type="component" value="Unassembled WGS sequence"/>
</dbReference>
<evidence type="ECO:0000259" key="2">
    <source>
        <dbReference type="PROSITE" id="PS51819"/>
    </source>
</evidence>
<dbReference type="InterPro" id="IPR037523">
    <property type="entry name" value="VOC_core"/>
</dbReference>
<reference evidence="3 4" key="1">
    <citation type="journal article" date="2016" name="Nat. Commun.">
        <title>Thousands of microbial genomes shed light on interconnected biogeochemical processes in an aquifer system.</title>
        <authorList>
            <person name="Anantharaman K."/>
            <person name="Brown C.T."/>
            <person name="Hug L.A."/>
            <person name="Sharon I."/>
            <person name="Castelle C.J."/>
            <person name="Probst A.J."/>
            <person name="Thomas B.C."/>
            <person name="Singh A."/>
            <person name="Wilkins M.J."/>
            <person name="Karaoz U."/>
            <person name="Brodie E.L."/>
            <person name="Williams K.H."/>
            <person name="Hubbard S.S."/>
            <person name="Banfield J.F."/>
        </authorList>
    </citation>
    <scope>NUCLEOTIDE SEQUENCE [LARGE SCALE GENOMIC DNA]</scope>
</reference>